<reference evidence="1 2" key="1">
    <citation type="submission" date="2013-08" db="EMBL/GenBank/DDBJ databases">
        <authorList>
            <person name="Weinstock G."/>
            <person name="Sodergren E."/>
            <person name="Wylie T."/>
            <person name="Fulton L."/>
            <person name="Fulton R."/>
            <person name="Fronick C."/>
            <person name="O'Laughlin M."/>
            <person name="Godfrey J."/>
            <person name="Miner T."/>
            <person name="Herter B."/>
            <person name="Appelbaum E."/>
            <person name="Cordes M."/>
            <person name="Lek S."/>
            <person name="Wollam A."/>
            <person name="Pepin K.H."/>
            <person name="Palsikar V.B."/>
            <person name="Mitreva M."/>
            <person name="Wilson R.K."/>
        </authorList>
    </citation>
    <scope>NUCLEOTIDE SEQUENCE [LARGE SCALE GENOMIC DNA]</scope>
    <source>
        <strain evidence="1 2">F0184</strain>
    </source>
</reference>
<name>U7V8N1_9MICC</name>
<dbReference type="PATRIC" id="fig|888019.4.peg.353"/>
<dbReference type="AlphaFoldDB" id="U7V8N1"/>
<sequence>MKTAEIFHLVGFGLAHTVRTGRAVCEFAASNRQSHTKKF</sequence>
<dbReference type="Proteomes" id="UP000017174">
    <property type="component" value="Unassembled WGS sequence"/>
</dbReference>
<protein>
    <submittedName>
        <fullName evidence="1">Uncharacterized protein</fullName>
    </submittedName>
</protein>
<evidence type="ECO:0000313" key="1">
    <source>
        <dbReference type="EMBL" id="ERT67504.1"/>
    </source>
</evidence>
<evidence type="ECO:0000313" key="2">
    <source>
        <dbReference type="Proteomes" id="UP000017174"/>
    </source>
</evidence>
<gene>
    <name evidence="1" type="ORF">HMPREF0742_00409</name>
</gene>
<dbReference type="EMBL" id="AXZG01000010">
    <property type="protein sequence ID" value="ERT67504.1"/>
    <property type="molecule type" value="Genomic_DNA"/>
</dbReference>
<proteinExistence type="predicted"/>
<dbReference type="HOGENOM" id="CLU_3316347_0_0_11"/>
<organism evidence="1 2">
    <name type="scientific">Rothia aeria F0184</name>
    <dbReference type="NCBI Taxonomy" id="888019"/>
    <lineage>
        <taxon>Bacteria</taxon>
        <taxon>Bacillati</taxon>
        <taxon>Actinomycetota</taxon>
        <taxon>Actinomycetes</taxon>
        <taxon>Micrococcales</taxon>
        <taxon>Micrococcaceae</taxon>
        <taxon>Rothia</taxon>
    </lineage>
</organism>
<comment type="caution">
    <text evidence="1">The sequence shown here is derived from an EMBL/GenBank/DDBJ whole genome shotgun (WGS) entry which is preliminary data.</text>
</comment>
<accession>U7V8N1</accession>